<accession>A0ACC2C6I9</accession>
<keyword evidence="2" id="KW-1185">Reference proteome</keyword>
<reference evidence="2" key="1">
    <citation type="journal article" date="2024" name="Proc. Natl. Acad. Sci. U.S.A.">
        <title>Extraordinary preservation of gene collinearity over three hundred million years revealed in homosporous lycophytes.</title>
        <authorList>
            <person name="Li C."/>
            <person name="Wickell D."/>
            <person name="Kuo L.Y."/>
            <person name="Chen X."/>
            <person name="Nie B."/>
            <person name="Liao X."/>
            <person name="Peng D."/>
            <person name="Ji J."/>
            <person name="Jenkins J."/>
            <person name="Williams M."/>
            <person name="Shu S."/>
            <person name="Plott C."/>
            <person name="Barry K."/>
            <person name="Rajasekar S."/>
            <person name="Grimwood J."/>
            <person name="Han X."/>
            <person name="Sun S."/>
            <person name="Hou Z."/>
            <person name="He W."/>
            <person name="Dai G."/>
            <person name="Sun C."/>
            <person name="Schmutz J."/>
            <person name="Leebens-Mack J.H."/>
            <person name="Li F.W."/>
            <person name="Wang L."/>
        </authorList>
    </citation>
    <scope>NUCLEOTIDE SEQUENCE [LARGE SCALE GENOMIC DNA]</scope>
    <source>
        <strain evidence="2">cv. PW_Plant_1</strain>
    </source>
</reference>
<dbReference type="Proteomes" id="UP001162992">
    <property type="component" value="Chromosome 11"/>
</dbReference>
<gene>
    <name evidence="1" type="ORF">O6H91_11G014800</name>
</gene>
<comment type="caution">
    <text evidence="1">The sequence shown here is derived from an EMBL/GenBank/DDBJ whole genome shotgun (WGS) entry which is preliminary data.</text>
</comment>
<organism evidence="1 2">
    <name type="scientific">Diphasiastrum complanatum</name>
    <name type="common">Issler's clubmoss</name>
    <name type="synonym">Lycopodium complanatum</name>
    <dbReference type="NCBI Taxonomy" id="34168"/>
    <lineage>
        <taxon>Eukaryota</taxon>
        <taxon>Viridiplantae</taxon>
        <taxon>Streptophyta</taxon>
        <taxon>Embryophyta</taxon>
        <taxon>Tracheophyta</taxon>
        <taxon>Lycopodiopsida</taxon>
        <taxon>Lycopodiales</taxon>
        <taxon>Lycopodiaceae</taxon>
        <taxon>Lycopodioideae</taxon>
        <taxon>Diphasiastrum</taxon>
    </lineage>
</organism>
<evidence type="ECO:0000313" key="1">
    <source>
        <dbReference type="EMBL" id="KAJ7537633.1"/>
    </source>
</evidence>
<name>A0ACC2C6I9_DIPCM</name>
<protein>
    <submittedName>
        <fullName evidence="1">Uncharacterized protein</fullName>
    </submittedName>
</protein>
<dbReference type="EMBL" id="CM055102">
    <property type="protein sequence ID" value="KAJ7537633.1"/>
    <property type="molecule type" value="Genomic_DNA"/>
</dbReference>
<proteinExistence type="predicted"/>
<sequence length="498" mass="56550">MVRQTLFWHFLSFIEVLVSATIHISYGLVILSSAIATDITNLFTAVPEKSSKIVPILDCLQSIIKDPTKQSSTKDYTELGLNGSVLNRGSAKTPIVLVHGIFGFGKGKLGGISYWAGAEKMDDCVLIPDLGSLTSVYDRACELFYFLKGGTVDFGADHSCQFGHSRFGRTYTQGWYPDWDEDHPLHFVGHSSGVQVIRVLQQLLANKSFPGYEITNANWVLSVTSLSGSLNGTTRTYIEGIRPEDGRTLRKICLLQILRLGVLLYEWLDIPLLKRYYSFGFEHFNLARHQVGYIGLVKTLAGYTGPFKSGDWILPDLSIQSTIDTNHTLKTYPNTYYISYVTKSTRKLFGRTVPSSLTAIHPLLLLRTLQISWWHYPTNISPPYEGYRDEDWHDNDGALNTISMCYPRFPVEHPHCSLASLKDGDILKPGIWYYTHVEADHIFFIINRNRAGVQFDTLYNSIFQRCRKQMNRLEQKLACTHYCACHEMAYLKTRYSSI</sequence>
<evidence type="ECO:0000313" key="2">
    <source>
        <dbReference type="Proteomes" id="UP001162992"/>
    </source>
</evidence>